<dbReference type="EMBL" id="JAJVKT010000021">
    <property type="protein sequence ID" value="MCE7510227.1"/>
    <property type="molecule type" value="Genomic_DNA"/>
</dbReference>
<keyword evidence="1" id="KW-0001">2Fe-2S</keyword>
<name>A0A9Q3ZI24_9GAMM</name>
<reference evidence="6" key="1">
    <citation type="submission" date="2022-01" db="EMBL/GenBank/DDBJ databases">
        <authorList>
            <person name="Karlyshev A.V."/>
            <person name="Jaspars M."/>
        </authorList>
    </citation>
    <scope>NUCLEOTIDE SEQUENCE</scope>
    <source>
        <strain evidence="6">AGSA3-2</strain>
    </source>
</reference>
<keyword evidence="3" id="KW-0408">Iron</keyword>
<proteinExistence type="predicted"/>
<evidence type="ECO:0000313" key="6">
    <source>
        <dbReference type="EMBL" id="MCE7510227.1"/>
    </source>
</evidence>
<accession>A0A9Q3ZI24</accession>
<gene>
    <name evidence="6" type="ORF">LZG35_16430</name>
</gene>
<dbReference type="GO" id="GO:0051537">
    <property type="term" value="F:2 iron, 2 sulfur cluster binding"/>
    <property type="evidence" value="ECO:0007669"/>
    <property type="project" value="UniProtKB-KW"/>
</dbReference>
<evidence type="ECO:0000259" key="5">
    <source>
        <dbReference type="PROSITE" id="PS51296"/>
    </source>
</evidence>
<dbReference type="RefSeq" id="WP_022994996.1">
    <property type="nucleotide sequence ID" value="NZ_CBDDTQ010000005.1"/>
</dbReference>
<dbReference type="Gene3D" id="2.102.10.10">
    <property type="entry name" value="Rieske [2Fe-2S] iron-sulphur domain"/>
    <property type="match status" value="1"/>
</dbReference>
<dbReference type="InterPro" id="IPR017941">
    <property type="entry name" value="Rieske_2Fe-2S"/>
</dbReference>
<dbReference type="GeneID" id="94686907"/>
<sequence length="102" mass="11895">MFHRIIRTLELYDGLRLPVRVAGVELLLVHDDGRTWLIQRRCPHGEFPLERATVHRGVLRCPGHGLEFSLESGRCPNQSYQLRRYRIDYEGPWLGVWVADGD</sequence>
<evidence type="ECO:0000256" key="2">
    <source>
        <dbReference type="ARBA" id="ARBA00022723"/>
    </source>
</evidence>
<keyword evidence="2" id="KW-0479">Metal-binding</keyword>
<evidence type="ECO:0000256" key="3">
    <source>
        <dbReference type="ARBA" id="ARBA00023004"/>
    </source>
</evidence>
<keyword evidence="7" id="KW-1185">Reference proteome</keyword>
<dbReference type="Proteomes" id="UP001107961">
    <property type="component" value="Unassembled WGS sequence"/>
</dbReference>
<organism evidence="6 7">
    <name type="scientific">Alloalcanivorax xenomutans</name>
    <dbReference type="NCBI Taxonomy" id="1094342"/>
    <lineage>
        <taxon>Bacteria</taxon>
        <taxon>Pseudomonadati</taxon>
        <taxon>Pseudomonadota</taxon>
        <taxon>Gammaproteobacteria</taxon>
        <taxon>Oceanospirillales</taxon>
        <taxon>Alcanivoracaceae</taxon>
        <taxon>Alloalcanivorax</taxon>
    </lineage>
</organism>
<evidence type="ECO:0000256" key="4">
    <source>
        <dbReference type="ARBA" id="ARBA00023014"/>
    </source>
</evidence>
<dbReference type="AlphaFoldDB" id="A0A9Q3ZI24"/>
<dbReference type="SUPFAM" id="SSF50022">
    <property type="entry name" value="ISP domain"/>
    <property type="match status" value="1"/>
</dbReference>
<dbReference type="PROSITE" id="PS51296">
    <property type="entry name" value="RIESKE"/>
    <property type="match status" value="1"/>
</dbReference>
<keyword evidence="4" id="KW-0411">Iron-sulfur</keyword>
<dbReference type="InterPro" id="IPR036922">
    <property type="entry name" value="Rieske_2Fe-2S_sf"/>
</dbReference>
<dbReference type="KEGG" id="axe:P40_11295"/>
<evidence type="ECO:0000256" key="1">
    <source>
        <dbReference type="ARBA" id="ARBA00022714"/>
    </source>
</evidence>
<comment type="caution">
    <text evidence="6">The sequence shown here is derived from an EMBL/GenBank/DDBJ whole genome shotgun (WGS) entry which is preliminary data.</text>
</comment>
<protein>
    <submittedName>
        <fullName evidence="6">Rieske 2Fe-2S domain-containing protein</fullName>
    </submittedName>
</protein>
<evidence type="ECO:0000313" key="7">
    <source>
        <dbReference type="Proteomes" id="UP001107961"/>
    </source>
</evidence>
<feature type="domain" description="Rieske" evidence="5">
    <location>
        <begin position="3"/>
        <end position="96"/>
    </location>
</feature>
<dbReference type="Pfam" id="PF00355">
    <property type="entry name" value="Rieske"/>
    <property type="match status" value="1"/>
</dbReference>
<dbReference type="GO" id="GO:0046872">
    <property type="term" value="F:metal ion binding"/>
    <property type="evidence" value="ECO:0007669"/>
    <property type="project" value="UniProtKB-KW"/>
</dbReference>